<dbReference type="Gene3D" id="1.25.10.10">
    <property type="entry name" value="Leucine-rich Repeat Variant"/>
    <property type="match status" value="1"/>
</dbReference>
<dbReference type="KEGG" id="tet:TTHERM_000218898"/>
<evidence type="ECO:0000313" key="2">
    <source>
        <dbReference type="Proteomes" id="UP000009168"/>
    </source>
</evidence>
<dbReference type="InterPro" id="IPR011989">
    <property type="entry name" value="ARM-like"/>
</dbReference>
<proteinExistence type="predicted"/>
<protein>
    <recommendedName>
        <fullName evidence="3">Armadillo-type fold</fullName>
    </recommendedName>
</protein>
<accession>W7X228</accession>
<dbReference type="EMBL" id="GG662621">
    <property type="protein sequence ID" value="EWS73280.1"/>
    <property type="molecule type" value="Genomic_DNA"/>
</dbReference>
<sequence>MDDGEDYGLHLALQNKKSKFRVEIRQRHQHATLQSNRTRLLQNRDQMNQQQQQSQVKQQINNDQENRSVLQEILINIGQLREMQKEELGKLFDQLIDYILEQMCLDQVKINEFQTIFSEEAKSIFLLDLLLSNQNEFEYTLKQIILLGNCLCFSEEMCSIFMKGNYMQKLMNTMQIYSNEPKIIDKCLHCLYNIFSQEDFRDKIIDQYPIISYIENQYQNVFQLPSLQKEDQFITALLCTTEKLFLNPPHIKCKKLNKIIQYLHMMIINAFKFNDPEYIFNQIISIILEYLENNNDRNIQCFVQNNSKLIHFLVNCIYEQKKTLKQSISNMSTQSQMTEQISQGNKADENKKLINILNIFINITALDTKYDINGLLYNLYKSTKLVQILGSILQPHQKQVEINKINSYIATILSNIALGDLKTQQLIFKDKKILKKVNSILDEQIWDEVQMEIINIPINLACLSTEDSVDLVIENGLFEQISKIIKSYFNLNSKTLKYALLGIENILESSEEKLKKQQSNINQQALFLIQQGYSQSFEELFNHVNDEISQISERIYENYLKKY</sequence>
<evidence type="ECO:0008006" key="3">
    <source>
        <dbReference type="Google" id="ProtNLM"/>
    </source>
</evidence>
<dbReference type="AlphaFoldDB" id="W7X228"/>
<gene>
    <name evidence="1" type="ORF">TTHERM_000218898</name>
</gene>
<keyword evidence="2" id="KW-1185">Reference proteome</keyword>
<dbReference type="SUPFAM" id="SSF48371">
    <property type="entry name" value="ARM repeat"/>
    <property type="match status" value="1"/>
</dbReference>
<dbReference type="Proteomes" id="UP000009168">
    <property type="component" value="Unassembled WGS sequence"/>
</dbReference>
<name>W7X228_TETTS</name>
<dbReference type="InParanoid" id="W7X228"/>
<dbReference type="RefSeq" id="XP_012654189.1">
    <property type="nucleotide sequence ID" value="XM_012798735.1"/>
</dbReference>
<evidence type="ECO:0000313" key="1">
    <source>
        <dbReference type="EMBL" id="EWS73280.1"/>
    </source>
</evidence>
<organism evidence="1 2">
    <name type="scientific">Tetrahymena thermophila (strain SB210)</name>
    <dbReference type="NCBI Taxonomy" id="312017"/>
    <lineage>
        <taxon>Eukaryota</taxon>
        <taxon>Sar</taxon>
        <taxon>Alveolata</taxon>
        <taxon>Ciliophora</taxon>
        <taxon>Intramacronucleata</taxon>
        <taxon>Oligohymenophorea</taxon>
        <taxon>Hymenostomatida</taxon>
        <taxon>Tetrahymenina</taxon>
        <taxon>Tetrahymenidae</taxon>
        <taxon>Tetrahymena</taxon>
    </lineage>
</organism>
<dbReference type="InterPro" id="IPR016024">
    <property type="entry name" value="ARM-type_fold"/>
</dbReference>
<reference evidence="2" key="1">
    <citation type="journal article" date="2006" name="PLoS Biol.">
        <title>Macronuclear genome sequence of the ciliate Tetrahymena thermophila, a model eukaryote.</title>
        <authorList>
            <person name="Eisen J.A."/>
            <person name="Coyne R.S."/>
            <person name="Wu M."/>
            <person name="Wu D."/>
            <person name="Thiagarajan M."/>
            <person name="Wortman J.R."/>
            <person name="Badger J.H."/>
            <person name="Ren Q."/>
            <person name="Amedeo P."/>
            <person name="Jones K.M."/>
            <person name="Tallon L.J."/>
            <person name="Delcher A.L."/>
            <person name="Salzberg S.L."/>
            <person name="Silva J.C."/>
            <person name="Haas B.J."/>
            <person name="Majoros W.H."/>
            <person name="Farzad M."/>
            <person name="Carlton J.M."/>
            <person name="Smith R.K. Jr."/>
            <person name="Garg J."/>
            <person name="Pearlman R.E."/>
            <person name="Karrer K.M."/>
            <person name="Sun L."/>
            <person name="Manning G."/>
            <person name="Elde N.C."/>
            <person name="Turkewitz A.P."/>
            <person name="Asai D.J."/>
            <person name="Wilkes D.E."/>
            <person name="Wang Y."/>
            <person name="Cai H."/>
            <person name="Collins K."/>
            <person name="Stewart B.A."/>
            <person name="Lee S.R."/>
            <person name="Wilamowska K."/>
            <person name="Weinberg Z."/>
            <person name="Ruzzo W.L."/>
            <person name="Wloga D."/>
            <person name="Gaertig J."/>
            <person name="Frankel J."/>
            <person name="Tsao C.-C."/>
            <person name="Gorovsky M.A."/>
            <person name="Keeling P.J."/>
            <person name="Waller R.F."/>
            <person name="Patron N.J."/>
            <person name="Cherry J.M."/>
            <person name="Stover N.A."/>
            <person name="Krieger C.J."/>
            <person name="del Toro C."/>
            <person name="Ryder H.F."/>
            <person name="Williamson S.C."/>
            <person name="Barbeau R.A."/>
            <person name="Hamilton E.P."/>
            <person name="Orias E."/>
        </authorList>
    </citation>
    <scope>NUCLEOTIDE SEQUENCE [LARGE SCALE GENOMIC DNA]</scope>
    <source>
        <strain evidence="2">SB210</strain>
    </source>
</reference>
<dbReference type="GeneID" id="24437857"/>